<proteinExistence type="inferred from homology"/>
<dbReference type="CDD" id="cd05289">
    <property type="entry name" value="MDR_like_2"/>
    <property type="match status" value="1"/>
</dbReference>
<dbReference type="EMBL" id="HG739264">
    <property type="protein sequence ID" value="CDP17797.1"/>
    <property type="molecule type" value="Genomic_DNA"/>
</dbReference>
<dbReference type="GO" id="GO:0016628">
    <property type="term" value="F:oxidoreductase activity, acting on the CH-CH group of donors, NAD or NADP as acceptor"/>
    <property type="evidence" value="ECO:0007669"/>
    <property type="project" value="InterPro"/>
</dbReference>
<gene>
    <name evidence="4" type="ORF">GSCOC_T00003922001</name>
</gene>
<dbReference type="STRING" id="49390.A0A068VB42"/>
<dbReference type="PhylomeDB" id="A0A068VB42"/>
<comment type="similarity">
    <text evidence="1">Belongs to the zinc-containing alcohol dehydrogenase family. Quinone oxidoreductase subfamily.</text>
</comment>
<dbReference type="PANTHER" id="PTHR44573">
    <property type="entry name" value="NADPH-DEPENDENT ALKENAL/ONE OXIDOREDUCTASE, CHLOROPLASTIC"/>
    <property type="match status" value="1"/>
</dbReference>
<dbReference type="InterPro" id="IPR020843">
    <property type="entry name" value="ER"/>
</dbReference>
<dbReference type="InterPro" id="IPR013149">
    <property type="entry name" value="ADH-like_C"/>
</dbReference>
<dbReference type="Pfam" id="PF00107">
    <property type="entry name" value="ADH_zinc_N"/>
    <property type="match status" value="1"/>
</dbReference>
<dbReference type="SUPFAM" id="SSF50129">
    <property type="entry name" value="GroES-like"/>
    <property type="match status" value="1"/>
</dbReference>
<reference evidence="5" key="1">
    <citation type="journal article" date="2014" name="Science">
        <title>The coffee genome provides insight into the convergent evolution of caffeine biosynthesis.</title>
        <authorList>
            <person name="Denoeud F."/>
            <person name="Carretero-Paulet L."/>
            <person name="Dereeper A."/>
            <person name="Droc G."/>
            <person name="Guyot R."/>
            <person name="Pietrella M."/>
            <person name="Zheng C."/>
            <person name="Alberti A."/>
            <person name="Anthony F."/>
            <person name="Aprea G."/>
            <person name="Aury J.M."/>
            <person name="Bento P."/>
            <person name="Bernard M."/>
            <person name="Bocs S."/>
            <person name="Campa C."/>
            <person name="Cenci A."/>
            <person name="Combes M.C."/>
            <person name="Crouzillat D."/>
            <person name="Da Silva C."/>
            <person name="Daddiego L."/>
            <person name="De Bellis F."/>
            <person name="Dussert S."/>
            <person name="Garsmeur O."/>
            <person name="Gayraud T."/>
            <person name="Guignon V."/>
            <person name="Jahn K."/>
            <person name="Jamilloux V."/>
            <person name="Joet T."/>
            <person name="Labadie K."/>
            <person name="Lan T."/>
            <person name="Leclercq J."/>
            <person name="Lepelley M."/>
            <person name="Leroy T."/>
            <person name="Li L.T."/>
            <person name="Librado P."/>
            <person name="Lopez L."/>
            <person name="Munoz A."/>
            <person name="Noel B."/>
            <person name="Pallavicini A."/>
            <person name="Perrotta G."/>
            <person name="Poncet V."/>
            <person name="Pot D."/>
            <person name="Priyono X."/>
            <person name="Rigoreau M."/>
            <person name="Rouard M."/>
            <person name="Rozas J."/>
            <person name="Tranchant-Dubreuil C."/>
            <person name="VanBuren R."/>
            <person name="Zhang Q."/>
            <person name="Andrade A.C."/>
            <person name="Argout X."/>
            <person name="Bertrand B."/>
            <person name="de Kochko A."/>
            <person name="Graziosi G."/>
            <person name="Henry R.J."/>
            <person name="Jayarama X."/>
            <person name="Ming R."/>
            <person name="Nagai C."/>
            <person name="Rounsley S."/>
            <person name="Sankoff D."/>
            <person name="Giuliano G."/>
            <person name="Albert V.A."/>
            <person name="Wincker P."/>
            <person name="Lashermes P."/>
        </authorList>
    </citation>
    <scope>NUCLEOTIDE SEQUENCE [LARGE SCALE GENOMIC DNA]</scope>
    <source>
        <strain evidence="5">cv. DH200-94</strain>
    </source>
</reference>
<dbReference type="Pfam" id="PF08240">
    <property type="entry name" value="ADH_N"/>
    <property type="match status" value="1"/>
</dbReference>
<keyword evidence="2" id="KW-0560">Oxidoreductase</keyword>
<dbReference type="Gramene" id="CDP17797">
    <property type="protein sequence ID" value="CDP17797"/>
    <property type="gene ID" value="GSCOC_T00003922001"/>
</dbReference>
<dbReference type="InterPro" id="IPR011032">
    <property type="entry name" value="GroES-like_sf"/>
</dbReference>
<dbReference type="SMART" id="SM00829">
    <property type="entry name" value="PKS_ER"/>
    <property type="match status" value="1"/>
</dbReference>
<dbReference type="InterPro" id="IPR044626">
    <property type="entry name" value="AOR-like"/>
</dbReference>
<dbReference type="InParanoid" id="A0A068VB42"/>
<dbReference type="OMA" id="YDCAGIV"/>
<feature type="domain" description="Enoyl reductase (ER)" evidence="3">
    <location>
        <begin position="35"/>
        <end position="273"/>
    </location>
</feature>
<evidence type="ECO:0000256" key="1">
    <source>
        <dbReference type="ARBA" id="ARBA00010371"/>
    </source>
</evidence>
<dbReference type="Gene3D" id="3.90.180.10">
    <property type="entry name" value="Medium-chain alcohol dehydrogenases, catalytic domain"/>
    <property type="match status" value="1"/>
</dbReference>
<evidence type="ECO:0000256" key="2">
    <source>
        <dbReference type="ARBA" id="ARBA00023002"/>
    </source>
</evidence>
<dbReference type="PANTHER" id="PTHR44573:SF4">
    <property type="entry name" value="2-METHYLENE-FURAN-3-ONE REDUCTASE-LIKE"/>
    <property type="match status" value="1"/>
</dbReference>
<sequence length="276" mass="29980">MVLENFDSCRESFTTLPGENNQKRMQKAWFNEEHGPPEVLQLGYLPVPSPKENQLLVSVRAAALNPIDFKLRQKPLVSTTFPVVPGCDMAGVVVAKGDGISRFCVGDEVYGNIQDFNAEGNLKQLGVLAEFILVEENLVARKPENLSFEEAASLPVALQTAVEGFKVAGFKKGQTVFIFGGAGGVGTLAVQLAKHFYGASLVTATTSTPKVEFVKGLGADKVVDYRKTKYEKVEEKYDLVYDTIGDSKYSSVVSKDDMLLIDITWPPSNPGAIHSG</sequence>
<organism evidence="4 5">
    <name type="scientific">Coffea canephora</name>
    <name type="common">Robusta coffee</name>
    <dbReference type="NCBI Taxonomy" id="49390"/>
    <lineage>
        <taxon>Eukaryota</taxon>
        <taxon>Viridiplantae</taxon>
        <taxon>Streptophyta</taxon>
        <taxon>Embryophyta</taxon>
        <taxon>Tracheophyta</taxon>
        <taxon>Spermatophyta</taxon>
        <taxon>Magnoliopsida</taxon>
        <taxon>eudicotyledons</taxon>
        <taxon>Gunneridae</taxon>
        <taxon>Pentapetalae</taxon>
        <taxon>asterids</taxon>
        <taxon>lamiids</taxon>
        <taxon>Gentianales</taxon>
        <taxon>Rubiaceae</taxon>
        <taxon>Ixoroideae</taxon>
        <taxon>Gardenieae complex</taxon>
        <taxon>Bertiereae - Coffeeae clade</taxon>
        <taxon>Coffeeae</taxon>
        <taxon>Coffea</taxon>
    </lineage>
</organism>
<dbReference type="SUPFAM" id="SSF51735">
    <property type="entry name" value="NAD(P)-binding Rossmann-fold domains"/>
    <property type="match status" value="1"/>
</dbReference>
<evidence type="ECO:0000313" key="5">
    <source>
        <dbReference type="Proteomes" id="UP000295252"/>
    </source>
</evidence>
<dbReference type="Gene3D" id="3.40.50.720">
    <property type="entry name" value="NAD(P)-binding Rossmann-like Domain"/>
    <property type="match status" value="1"/>
</dbReference>
<dbReference type="OrthoDB" id="9992527at2759"/>
<dbReference type="InterPro" id="IPR036291">
    <property type="entry name" value="NAD(P)-bd_dom_sf"/>
</dbReference>
<evidence type="ECO:0000259" key="3">
    <source>
        <dbReference type="SMART" id="SM00829"/>
    </source>
</evidence>
<name>A0A068VB42_COFCA</name>
<accession>A0A068VB42</accession>
<protein>
    <recommendedName>
        <fullName evidence="3">Enoyl reductase (ER) domain-containing protein</fullName>
    </recommendedName>
</protein>
<keyword evidence="5" id="KW-1185">Reference proteome</keyword>
<dbReference type="Proteomes" id="UP000295252">
    <property type="component" value="Chromosome IV"/>
</dbReference>
<dbReference type="AlphaFoldDB" id="A0A068VB42"/>
<evidence type="ECO:0000313" key="4">
    <source>
        <dbReference type="EMBL" id="CDP17797.1"/>
    </source>
</evidence>
<dbReference type="InterPro" id="IPR013154">
    <property type="entry name" value="ADH-like_N"/>
</dbReference>